<evidence type="ECO:0000313" key="5">
    <source>
        <dbReference type="Proteomes" id="UP001054857"/>
    </source>
</evidence>
<dbReference type="Proteomes" id="UP001054857">
    <property type="component" value="Unassembled WGS sequence"/>
</dbReference>
<feature type="compositionally biased region" description="Basic and acidic residues" evidence="3">
    <location>
        <begin position="453"/>
        <end position="475"/>
    </location>
</feature>
<feature type="region of interest" description="Disordered" evidence="3">
    <location>
        <begin position="453"/>
        <end position="490"/>
    </location>
</feature>
<keyword evidence="5" id="KW-1185">Reference proteome</keyword>
<dbReference type="PANTHER" id="PTHR32123:SF9">
    <property type="entry name" value="PROTEIN SPINDLY"/>
    <property type="match status" value="1"/>
</dbReference>
<feature type="compositionally biased region" description="Low complexity" evidence="3">
    <location>
        <begin position="953"/>
        <end position="972"/>
    </location>
</feature>
<organism evidence="4 5">
    <name type="scientific">Astrephomene gubernaculifera</name>
    <dbReference type="NCBI Taxonomy" id="47775"/>
    <lineage>
        <taxon>Eukaryota</taxon>
        <taxon>Viridiplantae</taxon>
        <taxon>Chlorophyta</taxon>
        <taxon>core chlorophytes</taxon>
        <taxon>Chlorophyceae</taxon>
        <taxon>CS clade</taxon>
        <taxon>Chlamydomonadales</taxon>
        <taxon>Astrephomenaceae</taxon>
        <taxon>Astrephomene</taxon>
    </lineage>
</organism>
<feature type="compositionally biased region" description="Low complexity" evidence="3">
    <location>
        <begin position="853"/>
        <end position="879"/>
    </location>
</feature>
<dbReference type="InterPro" id="IPR051149">
    <property type="entry name" value="Spindly/BICDR_Dynein_Adapter"/>
</dbReference>
<feature type="region of interest" description="Disordered" evidence="3">
    <location>
        <begin position="1023"/>
        <end position="1048"/>
    </location>
</feature>
<feature type="compositionally biased region" description="Low complexity" evidence="3">
    <location>
        <begin position="890"/>
        <end position="904"/>
    </location>
</feature>
<feature type="coiled-coil region" evidence="2">
    <location>
        <begin position="170"/>
        <end position="239"/>
    </location>
</feature>
<proteinExistence type="predicted"/>
<evidence type="ECO:0000313" key="4">
    <source>
        <dbReference type="EMBL" id="GFR39884.1"/>
    </source>
</evidence>
<feature type="compositionally biased region" description="Low complexity" evidence="3">
    <location>
        <begin position="771"/>
        <end position="795"/>
    </location>
</feature>
<feature type="compositionally biased region" description="Low complexity" evidence="3">
    <location>
        <begin position="929"/>
        <end position="939"/>
    </location>
</feature>
<comment type="caution">
    <text evidence="4">The sequence shown here is derived from an EMBL/GenBank/DDBJ whole genome shotgun (WGS) entry which is preliminary data.</text>
</comment>
<keyword evidence="1 2" id="KW-0175">Coiled coil</keyword>
<evidence type="ECO:0000256" key="2">
    <source>
        <dbReference type="SAM" id="Coils"/>
    </source>
</evidence>
<reference evidence="4 5" key="1">
    <citation type="journal article" date="2021" name="Sci. Rep.">
        <title>Genome sequencing of the multicellular alga Astrephomene provides insights into convergent evolution of germ-soma differentiation.</title>
        <authorList>
            <person name="Yamashita S."/>
            <person name="Yamamoto K."/>
            <person name="Matsuzaki R."/>
            <person name="Suzuki S."/>
            <person name="Yamaguchi H."/>
            <person name="Hirooka S."/>
            <person name="Minakuchi Y."/>
            <person name="Miyagishima S."/>
            <person name="Kawachi M."/>
            <person name="Toyoda A."/>
            <person name="Nozaki H."/>
        </authorList>
    </citation>
    <scope>NUCLEOTIDE SEQUENCE [LARGE SCALE GENOMIC DNA]</scope>
    <source>
        <strain evidence="4 5">NIES-4017</strain>
    </source>
</reference>
<feature type="compositionally biased region" description="Low complexity" evidence="3">
    <location>
        <begin position="698"/>
        <end position="707"/>
    </location>
</feature>
<dbReference type="EMBL" id="BMAR01000001">
    <property type="protein sequence ID" value="GFR39884.1"/>
    <property type="molecule type" value="Genomic_DNA"/>
</dbReference>
<name>A0AAD3DDL7_9CHLO</name>
<feature type="non-terminal residue" evidence="4">
    <location>
        <position position="1048"/>
    </location>
</feature>
<evidence type="ECO:0000256" key="3">
    <source>
        <dbReference type="SAM" id="MobiDB-lite"/>
    </source>
</evidence>
<feature type="region of interest" description="Disordered" evidence="3">
    <location>
        <begin position="620"/>
        <end position="972"/>
    </location>
</feature>
<dbReference type="AlphaFoldDB" id="A0AAD3DDL7"/>
<feature type="compositionally biased region" description="Low complexity" evidence="3">
    <location>
        <begin position="631"/>
        <end position="663"/>
    </location>
</feature>
<feature type="compositionally biased region" description="Pro residues" evidence="3">
    <location>
        <begin position="940"/>
        <end position="952"/>
    </location>
</feature>
<protein>
    <submittedName>
        <fullName evidence="4">Uncharacterized protein</fullName>
    </submittedName>
</protein>
<gene>
    <name evidence="4" type="ORF">Agub_g388</name>
</gene>
<accession>A0AAD3DDL7</accession>
<dbReference type="PANTHER" id="PTHR32123">
    <property type="entry name" value="BICD FAMILY-LIKE CARGO ADAPTER"/>
    <property type="match status" value="1"/>
</dbReference>
<sequence>MADTVQQSEYIIVPCDYEALLRKGYEREHLSLKLSLGHEIALLQKQHAEELLKRDTELEGAREEGTKLKNEILAWRKKAVMYKIKWAGAVDGLQLSQAQLTSTERTARKIAEEREVLLRGCKELQDQVQVLTALCQGQHRAKVQQQGQLESTGAEAKQLHSQLAQSQEFAELLARQLASERAALEAARHDGDALREELAQRTSELQLQVSECAKLRAQCGQLEATLNAEQEARAAVEARVSKLGSDLALREKEREAAEHRLLRHMESTAKRDEMFAQEAQRIRAADEAVIQELRYSIDHLKALLDKCRQEAELESRRQLASLQREASLREKLEADCARYRDKLQEEQDNYSTAVAQLRRQVGERGVESQLLQEKLEAAERRISAHTARVVELEAAMERSTRHLGQQVTSRDAEMAALQEQLDQHRRKLEHKEAELRDAQAAHARQMELMQRRLAEQEAAARDQEAQLRRQIDSARQEAQLADSTGSRAQHRLTELQDMLAAREERLRQLQAELAAEHVRRDAHMRQLQEGHAAQVAGLEARIRQLEQQLVVMPSPMEPQRYQVRSAAAAVDKLMGNLLGSAQSFSTGGMGSIDEEYERGPTADLILRLSQQPLPQIMPATQPVQQAGATVDASQRDAPPAAAADGSGAGTSNAAAAPVEPAKAGTGKRGLEQPPDAEERPAGKGRGRKAAKSKEEQRAAATKAAASQDDADEEPPAELPSQDPAPSGRAATRRRAAQSGLERAKAMAAALANDSGNDTETVDTPGFELRSSRAQRNASRAAQKQAQAAKAAQKAQADTEDPPSDAEAGGSAEPTQAAAAAAAAPPPAAKTRTRGGRGAKGSKAQDSKAEQSDAGPSGSQPPAAAAPAPSAPENEPSAQAMPPPRQRAAAKKGSAAVAVAEAPAEGGCGSGAAGADDVDVVPATQEADLQATQQPNTQQVPQPPTQPQPPPGRPLQQGANAGSGGAAAASYMPASSQVSIFSQTFKQYEPLLAKNPLAMLNPKLIEQAKNRMRLIPFTTLQQNKPVVPPSLAKGQGGGQQVGVKRPLSQ</sequence>
<evidence type="ECO:0000256" key="1">
    <source>
        <dbReference type="ARBA" id="ARBA00023054"/>
    </source>
</evidence>